<dbReference type="Proteomes" id="UP000799753">
    <property type="component" value="Unassembled WGS sequence"/>
</dbReference>
<keyword evidence="1 6" id="KW-0489">Methyltransferase</keyword>
<keyword evidence="2 6" id="KW-0808">Transferase</keyword>
<feature type="domain" description="O-methyltransferase dimerisation" evidence="5">
    <location>
        <begin position="67"/>
        <end position="132"/>
    </location>
</feature>
<dbReference type="InterPro" id="IPR029063">
    <property type="entry name" value="SAM-dependent_MTases_sf"/>
</dbReference>
<dbReference type="OrthoDB" id="2410195at2759"/>
<dbReference type="InterPro" id="IPR036388">
    <property type="entry name" value="WH-like_DNA-bd_sf"/>
</dbReference>
<evidence type="ECO:0000256" key="3">
    <source>
        <dbReference type="ARBA" id="ARBA00022691"/>
    </source>
</evidence>
<dbReference type="Pfam" id="PF00891">
    <property type="entry name" value="Methyltransf_2"/>
    <property type="match status" value="1"/>
</dbReference>
<dbReference type="InterPro" id="IPR016461">
    <property type="entry name" value="COMT-like"/>
</dbReference>
<keyword evidence="7" id="KW-1185">Reference proteome</keyword>
<dbReference type="Gene3D" id="1.10.10.10">
    <property type="entry name" value="Winged helix-like DNA-binding domain superfamily/Winged helix DNA-binding domain"/>
    <property type="match status" value="1"/>
</dbReference>
<accession>A0A6A6SIN2</accession>
<dbReference type="GO" id="GO:0008171">
    <property type="term" value="F:O-methyltransferase activity"/>
    <property type="evidence" value="ECO:0007669"/>
    <property type="project" value="InterPro"/>
</dbReference>
<evidence type="ECO:0000259" key="4">
    <source>
        <dbReference type="Pfam" id="PF00891"/>
    </source>
</evidence>
<evidence type="ECO:0000256" key="1">
    <source>
        <dbReference type="ARBA" id="ARBA00022603"/>
    </source>
</evidence>
<evidence type="ECO:0000313" key="7">
    <source>
        <dbReference type="Proteomes" id="UP000799753"/>
    </source>
</evidence>
<dbReference type="Gene3D" id="3.40.50.150">
    <property type="entry name" value="Vaccinia Virus protein VP39"/>
    <property type="match status" value="1"/>
</dbReference>
<dbReference type="Pfam" id="PF08100">
    <property type="entry name" value="Dimerisation"/>
    <property type="match status" value="1"/>
</dbReference>
<keyword evidence="3" id="KW-0949">S-adenosyl-L-methionine</keyword>
<organism evidence="6 7">
    <name type="scientific">Massarina eburnea CBS 473.64</name>
    <dbReference type="NCBI Taxonomy" id="1395130"/>
    <lineage>
        <taxon>Eukaryota</taxon>
        <taxon>Fungi</taxon>
        <taxon>Dikarya</taxon>
        <taxon>Ascomycota</taxon>
        <taxon>Pezizomycotina</taxon>
        <taxon>Dothideomycetes</taxon>
        <taxon>Pleosporomycetidae</taxon>
        <taxon>Pleosporales</taxon>
        <taxon>Massarineae</taxon>
        <taxon>Massarinaceae</taxon>
        <taxon>Massarina</taxon>
    </lineage>
</organism>
<feature type="domain" description="O-methyltransferase C-terminal" evidence="4">
    <location>
        <begin position="227"/>
        <end position="367"/>
    </location>
</feature>
<dbReference type="PANTHER" id="PTHR43712:SF17">
    <property type="entry name" value="O-METHYLTRANSFERASE"/>
    <property type="match status" value="1"/>
</dbReference>
<dbReference type="PROSITE" id="PS51683">
    <property type="entry name" value="SAM_OMT_II"/>
    <property type="match status" value="1"/>
</dbReference>
<evidence type="ECO:0000313" key="6">
    <source>
        <dbReference type="EMBL" id="KAF2646821.1"/>
    </source>
</evidence>
<dbReference type="InterPro" id="IPR036390">
    <property type="entry name" value="WH_DNA-bd_sf"/>
</dbReference>
<evidence type="ECO:0000256" key="2">
    <source>
        <dbReference type="ARBA" id="ARBA00022679"/>
    </source>
</evidence>
<reference evidence="6" key="1">
    <citation type="journal article" date="2020" name="Stud. Mycol.">
        <title>101 Dothideomycetes genomes: a test case for predicting lifestyles and emergence of pathogens.</title>
        <authorList>
            <person name="Haridas S."/>
            <person name="Albert R."/>
            <person name="Binder M."/>
            <person name="Bloem J."/>
            <person name="Labutti K."/>
            <person name="Salamov A."/>
            <person name="Andreopoulos B."/>
            <person name="Baker S."/>
            <person name="Barry K."/>
            <person name="Bills G."/>
            <person name="Bluhm B."/>
            <person name="Cannon C."/>
            <person name="Castanera R."/>
            <person name="Culley D."/>
            <person name="Daum C."/>
            <person name="Ezra D."/>
            <person name="Gonzalez J."/>
            <person name="Henrissat B."/>
            <person name="Kuo A."/>
            <person name="Liang C."/>
            <person name="Lipzen A."/>
            <person name="Lutzoni F."/>
            <person name="Magnuson J."/>
            <person name="Mondo S."/>
            <person name="Nolan M."/>
            <person name="Ohm R."/>
            <person name="Pangilinan J."/>
            <person name="Park H.-J."/>
            <person name="Ramirez L."/>
            <person name="Alfaro M."/>
            <person name="Sun H."/>
            <person name="Tritt A."/>
            <person name="Yoshinaga Y."/>
            <person name="Zwiers L.-H."/>
            <person name="Turgeon B."/>
            <person name="Goodwin S."/>
            <person name="Spatafora J."/>
            <person name="Crous P."/>
            <person name="Grigoriev I."/>
        </authorList>
    </citation>
    <scope>NUCLEOTIDE SEQUENCE</scope>
    <source>
        <strain evidence="6">CBS 473.64</strain>
    </source>
</reference>
<protein>
    <submittedName>
        <fullName evidence="6">S-adenosyl-L-methionine-dependent methyltransferase</fullName>
    </submittedName>
</protein>
<dbReference type="SUPFAM" id="SSF46785">
    <property type="entry name" value="Winged helix' DNA-binding domain"/>
    <property type="match status" value="1"/>
</dbReference>
<proteinExistence type="predicted"/>
<name>A0A6A6SIN2_9PLEO</name>
<dbReference type="AlphaFoldDB" id="A0A6A6SIN2"/>
<dbReference type="InterPro" id="IPR012967">
    <property type="entry name" value="COMT_dimerisation"/>
</dbReference>
<dbReference type="GO" id="GO:0046983">
    <property type="term" value="F:protein dimerization activity"/>
    <property type="evidence" value="ECO:0007669"/>
    <property type="project" value="InterPro"/>
</dbReference>
<dbReference type="InterPro" id="IPR001077">
    <property type="entry name" value="COMT_C"/>
</dbReference>
<dbReference type="GO" id="GO:0032259">
    <property type="term" value="P:methylation"/>
    <property type="evidence" value="ECO:0007669"/>
    <property type="project" value="UniProtKB-KW"/>
</dbReference>
<gene>
    <name evidence="6" type="ORF">P280DRAFT_525866</name>
</gene>
<sequence length="390" mass="42253">MAQLSPSQLLAEIESLASNPPKDIVDDAELRTKLYNAFGAARSALERPTELVVRLLLSQLILLQPVESALVNTALDLELFPLLQAGDGEPKSLVSLSTATGADPTLLRRILRVLAASGAVKENSKDTYTLAPNYSLFANPAFGNSVRNCGIFLDPTFQEIPNFLKSTKYQNATDPKNTAIQKAFKQENSSMFEIMSDKPAAAQGLGVLLNTWADGHAFLHQMYPVKESLVESFDHSSSPVFFVDVGGATGQKAIALKESLPNVPGNIIVQDLPVYIKQAPNVDGVEFMVHDFFTEQPIKDEASSNILRRLRQACKPGYSKVLIHEQVVPEIGASAEVSVEDITMMALCGAGERTEKEWTDIVQNAGLKLLAVYPPKDGVSESVIEAGLEA</sequence>
<evidence type="ECO:0000259" key="5">
    <source>
        <dbReference type="Pfam" id="PF08100"/>
    </source>
</evidence>
<dbReference type="EMBL" id="MU006776">
    <property type="protein sequence ID" value="KAF2646821.1"/>
    <property type="molecule type" value="Genomic_DNA"/>
</dbReference>
<dbReference type="PANTHER" id="PTHR43712">
    <property type="entry name" value="PUTATIVE (AFU_ORTHOLOGUE AFUA_4G14580)-RELATED"/>
    <property type="match status" value="1"/>
</dbReference>
<dbReference type="SUPFAM" id="SSF53335">
    <property type="entry name" value="S-adenosyl-L-methionine-dependent methyltransferases"/>
    <property type="match status" value="1"/>
</dbReference>